<feature type="region of interest" description="Disordered" evidence="1">
    <location>
        <begin position="101"/>
        <end position="132"/>
    </location>
</feature>
<dbReference type="EMBL" id="OX459125">
    <property type="protein sequence ID" value="CAI9114889.1"/>
    <property type="molecule type" value="Genomic_DNA"/>
</dbReference>
<name>A0AAV1E4R3_OLDCO</name>
<keyword evidence="3" id="KW-1185">Reference proteome</keyword>
<reference evidence="2" key="1">
    <citation type="submission" date="2023-03" db="EMBL/GenBank/DDBJ databases">
        <authorList>
            <person name="Julca I."/>
        </authorList>
    </citation>
    <scope>NUCLEOTIDE SEQUENCE</scope>
</reference>
<organism evidence="2 3">
    <name type="scientific">Oldenlandia corymbosa var. corymbosa</name>
    <dbReference type="NCBI Taxonomy" id="529605"/>
    <lineage>
        <taxon>Eukaryota</taxon>
        <taxon>Viridiplantae</taxon>
        <taxon>Streptophyta</taxon>
        <taxon>Embryophyta</taxon>
        <taxon>Tracheophyta</taxon>
        <taxon>Spermatophyta</taxon>
        <taxon>Magnoliopsida</taxon>
        <taxon>eudicotyledons</taxon>
        <taxon>Gunneridae</taxon>
        <taxon>Pentapetalae</taxon>
        <taxon>asterids</taxon>
        <taxon>lamiids</taxon>
        <taxon>Gentianales</taxon>
        <taxon>Rubiaceae</taxon>
        <taxon>Rubioideae</taxon>
        <taxon>Spermacoceae</taxon>
        <taxon>Hedyotis-Oldenlandia complex</taxon>
        <taxon>Oldenlandia</taxon>
    </lineage>
</organism>
<dbReference type="Proteomes" id="UP001161247">
    <property type="component" value="Chromosome 8"/>
</dbReference>
<gene>
    <name evidence="2" type="ORF">OLC1_LOCUS21514</name>
</gene>
<proteinExistence type="predicted"/>
<sequence>MNSTEYTRTKKVRGHTRKSCPDLKKNDGKESERPSGGQKRAAPKQWGRLHKRVAVEPLPDDMGKQKERGRKGLPNSQCQYCKHRGHKPECCPALKMRLEKKKEATKQDKVRNKEKTSNQRRRFCKFEAVSGK</sequence>
<feature type="compositionally biased region" description="Basic and acidic residues" evidence="1">
    <location>
        <begin position="19"/>
        <end position="33"/>
    </location>
</feature>
<evidence type="ECO:0000256" key="1">
    <source>
        <dbReference type="SAM" id="MobiDB-lite"/>
    </source>
</evidence>
<feature type="compositionally biased region" description="Basic residues" evidence="1">
    <location>
        <begin position="9"/>
        <end position="18"/>
    </location>
</feature>
<protein>
    <submittedName>
        <fullName evidence="2">OLC1v1015706C1</fullName>
    </submittedName>
</protein>
<feature type="compositionally biased region" description="Basic and acidic residues" evidence="1">
    <location>
        <begin position="101"/>
        <end position="117"/>
    </location>
</feature>
<dbReference type="AlphaFoldDB" id="A0AAV1E4R3"/>
<accession>A0AAV1E4R3</accession>
<evidence type="ECO:0000313" key="3">
    <source>
        <dbReference type="Proteomes" id="UP001161247"/>
    </source>
</evidence>
<evidence type="ECO:0000313" key="2">
    <source>
        <dbReference type="EMBL" id="CAI9114889.1"/>
    </source>
</evidence>
<feature type="region of interest" description="Disordered" evidence="1">
    <location>
        <begin position="1"/>
        <end position="86"/>
    </location>
</feature>